<comment type="caution">
    <text evidence="3">The sequence shown here is derived from an EMBL/GenBank/DDBJ whole genome shotgun (WGS) entry which is preliminary data.</text>
</comment>
<keyword evidence="4" id="KW-1185">Reference proteome</keyword>
<reference evidence="4" key="1">
    <citation type="journal article" date="2016" name="Genome Announc.">
        <title>Genome sequences of three species of Hanseniaspora isolated from spontaneous wine fermentations.</title>
        <authorList>
            <person name="Sternes P.R."/>
            <person name="Lee D."/>
            <person name="Kutyna D.R."/>
            <person name="Borneman A.R."/>
        </authorList>
    </citation>
    <scope>NUCLEOTIDE SEQUENCE [LARGE SCALE GENOMIC DNA]</scope>
    <source>
        <strain evidence="4">AWRI3579</strain>
    </source>
</reference>
<proteinExistence type="predicted"/>
<protein>
    <submittedName>
        <fullName evidence="3">Uncharacterized protein</fullName>
    </submittedName>
</protein>
<feature type="transmembrane region" description="Helical" evidence="1">
    <location>
        <begin position="297"/>
        <end position="321"/>
    </location>
</feature>
<feature type="chain" id="PRO_5009184671" evidence="2">
    <location>
        <begin position="22"/>
        <end position="327"/>
    </location>
</feature>
<sequence length="327" mass="36938">MKVILWGVFFTVLLSAEKTCAHIVLNKADLWFEDFKRHFNESLLDIMVESNHLAHVLNSLESDSQNPRIASTEFSFLKKKEELDSSDENDQVENQKVLNILQDALCMISDKSSINFKTHNNQEQEKVNNLGMEPPTMRKAFLNSMQTIENGIFTKFENSQLNMFVSQFFWEATSKIVNIKKQIQGSKLVKNKTKEEAYKKKMSTYLAHVITAAKEISSFKPEKISTEEINSFDLISYSKEDEKFLGNLIGMIICKNIKPLMDDGNVSAASQEAVNVLNDIATYLGFVTITIGLCTTFIAPLPLLCWASVASVGVASLALMLRIIKNR</sequence>
<evidence type="ECO:0000256" key="1">
    <source>
        <dbReference type="SAM" id="Phobius"/>
    </source>
</evidence>
<gene>
    <name evidence="3" type="ORF">AWRI3579_g2800</name>
</gene>
<keyword evidence="1" id="KW-0812">Transmembrane</keyword>
<evidence type="ECO:0000256" key="2">
    <source>
        <dbReference type="SAM" id="SignalP"/>
    </source>
</evidence>
<name>A0A1E5RAK4_9ASCO</name>
<dbReference type="Proteomes" id="UP000095728">
    <property type="component" value="Unassembled WGS sequence"/>
</dbReference>
<accession>A0A1E5RAK4</accession>
<keyword evidence="1" id="KW-1133">Transmembrane helix</keyword>
<keyword evidence="2" id="KW-0732">Signal</keyword>
<organism evidence="3 4">
    <name type="scientific">Hanseniaspora osmophila</name>
    <dbReference type="NCBI Taxonomy" id="56408"/>
    <lineage>
        <taxon>Eukaryota</taxon>
        <taxon>Fungi</taxon>
        <taxon>Dikarya</taxon>
        <taxon>Ascomycota</taxon>
        <taxon>Saccharomycotina</taxon>
        <taxon>Saccharomycetes</taxon>
        <taxon>Saccharomycodales</taxon>
        <taxon>Saccharomycodaceae</taxon>
        <taxon>Hanseniaspora</taxon>
    </lineage>
</organism>
<keyword evidence="1" id="KW-0472">Membrane</keyword>
<dbReference type="InParanoid" id="A0A1E5RAK4"/>
<evidence type="ECO:0000313" key="3">
    <source>
        <dbReference type="EMBL" id="OEJ83939.1"/>
    </source>
</evidence>
<dbReference type="EMBL" id="LPNM01000008">
    <property type="protein sequence ID" value="OEJ83939.1"/>
    <property type="molecule type" value="Genomic_DNA"/>
</dbReference>
<dbReference type="OrthoDB" id="3972078at2759"/>
<dbReference type="AlphaFoldDB" id="A0A1E5RAK4"/>
<feature type="signal peptide" evidence="2">
    <location>
        <begin position="1"/>
        <end position="21"/>
    </location>
</feature>
<evidence type="ECO:0000313" key="4">
    <source>
        <dbReference type="Proteomes" id="UP000095728"/>
    </source>
</evidence>